<dbReference type="EMBL" id="OM419071">
    <property type="protein sequence ID" value="WAK78047.1"/>
    <property type="molecule type" value="Genomic_DNA"/>
</dbReference>
<evidence type="ECO:0000256" key="1">
    <source>
        <dbReference type="SAM" id="MobiDB-lite"/>
    </source>
</evidence>
<reference evidence="3" key="1">
    <citation type="submission" date="2021-12" db="EMBL/GenBank/DDBJ databases">
        <title>Lineage-specific microbe-virus interactions reveal viral roles in promoting carbon loss from peatlands along a natural permafrost thaw gradient.</title>
        <authorList>
            <person name="Trubl G."/>
            <person name="Roux S."/>
            <person name="Borton M.A."/>
            <person name="Varsani A."/>
            <person name="Li Y.-F."/>
            <person name="Sun C."/>
            <person name="Shaffer M."/>
            <person name="Jang H.B."/>
            <person name="Woodcroft B.J."/>
            <person name="Tyson G.W."/>
            <person name="Wrighton K."/>
            <person name="Saleska S."/>
            <person name="Eloe-Fadrosh E.A."/>
            <person name="Sullivan M.B."/>
            <person name="Rich V.I."/>
        </authorList>
    </citation>
    <scope>NUCLEOTIDE SEQUENCE</scope>
</reference>
<protein>
    <submittedName>
        <fullName evidence="3">Replication associated protein</fullName>
    </submittedName>
</protein>
<dbReference type="SUPFAM" id="SSF52540">
    <property type="entry name" value="P-loop containing nucleoside triphosphate hydrolases"/>
    <property type="match status" value="1"/>
</dbReference>
<dbReference type="GO" id="GO:0003723">
    <property type="term" value="F:RNA binding"/>
    <property type="evidence" value="ECO:0007669"/>
    <property type="project" value="InterPro"/>
</dbReference>
<feature type="domain" description="Helicase superfamily 3 single-stranded DNA/RNA virus" evidence="2">
    <location>
        <begin position="312"/>
        <end position="396"/>
    </location>
</feature>
<name>A0A9E8YXF0_9VIRU</name>
<dbReference type="Proteomes" id="UP001257935">
    <property type="component" value="Segment"/>
</dbReference>
<dbReference type="Gene3D" id="3.40.1310.20">
    <property type="match status" value="1"/>
</dbReference>
<sequence length="443" mass="49260">MIIENEELATKGQGCQPFPSNLARLGQGRPPLVGGRSRLGLGLGLGLRARARVRVRENNGDQQTDENSSSVLPTSHGSPFSDPRARLRNHVGVQECGIILQRSEQLAALGQIAAHRYALTFCTYKRRCLGRFSGTLPSPKISSHGSSSSSIANRRQGIFWILTIPCHAFTPYCPSVCSWIRGQLECGAGGFVHWQLLVSFRKKASLAGVRTCFGDFHAELTRSSAAADYVWKDASSIPGTRFELGSRPIRVNSATDWDSVWLAATTGDIMAIPSRVRLVSYRTIRAIASDYAIAPGMERQVRFNGCQPKVFVYWGPTGTGKSRRAWESGGDGAYAKCPRSKFWDGYQAQETVIIDEFRGGIDVAHLLRWFDRYPCRVEIKGSSRPLMAKTIWITSNLHPHDWYPDLDVATTLALMRRLTVEEFEEKKIKNDQKSYSCCCYSQA</sequence>
<feature type="region of interest" description="Disordered" evidence="1">
    <location>
        <begin position="56"/>
        <end position="84"/>
    </location>
</feature>
<proteinExistence type="predicted"/>
<organism evidence="3">
    <name type="scientific">Miresoil virus 103</name>
    <dbReference type="NCBI Taxonomy" id="2911451"/>
    <lineage>
        <taxon>Viruses</taxon>
        <taxon>Miresoil_virus_gcode6_group</taxon>
    </lineage>
</organism>
<dbReference type="Pfam" id="PF00910">
    <property type="entry name" value="RNA_helicase"/>
    <property type="match status" value="1"/>
</dbReference>
<evidence type="ECO:0000313" key="3">
    <source>
        <dbReference type="EMBL" id="WAK78047.1"/>
    </source>
</evidence>
<dbReference type="GO" id="GO:0003724">
    <property type="term" value="F:RNA helicase activity"/>
    <property type="evidence" value="ECO:0007669"/>
    <property type="project" value="InterPro"/>
</dbReference>
<evidence type="ECO:0000259" key="2">
    <source>
        <dbReference type="Pfam" id="PF00910"/>
    </source>
</evidence>
<accession>A0A9E8YXF0</accession>
<feature type="compositionally biased region" description="Polar residues" evidence="1">
    <location>
        <begin position="60"/>
        <end position="78"/>
    </location>
</feature>
<dbReference type="InterPro" id="IPR000605">
    <property type="entry name" value="Helicase_SF3_ssDNA/RNA_vir"/>
</dbReference>
<dbReference type="InterPro" id="IPR027417">
    <property type="entry name" value="P-loop_NTPase"/>
</dbReference>